<dbReference type="Gene3D" id="1.10.10.60">
    <property type="entry name" value="Homeodomain-like"/>
    <property type="match status" value="1"/>
</dbReference>
<dbReference type="RefSeq" id="WP_251261177.1">
    <property type="nucleotide sequence ID" value="NZ_JAMQGP010000003.1"/>
</dbReference>
<keyword evidence="3" id="KW-0804">Transcription</keyword>
<dbReference type="PROSITE" id="PS01124">
    <property type="entry name" value="HTH_ARAC_FAMILY_2"/>
    <property type="match status" value="1"/>
</dbReference>
<dbReference type="PANTHER" id="PTHR46796">
    <property type="entry name" value="HTH-TYPE TRANSCRIPTIONAL ACTIVATOR RHAS-RELATED"/>
    <property type="match status" value="1"/>
</dbReference>
<dbReference type="InterPro" id="IPR018062">
    <property type="entry name" value="HTH_AraC-typ_CS"/>
</dbReference>
<evidence type="ECO:0000256" key="3">
    <source>
        <dbReference type="ARBA" id="ARBA00023163"/>
    </source>
</evidence>
<dbReference type="InterPro" id="IPR009057">
    <property type="entry name" value="Homeodomain-like_sf"/>
</dbReference>
<dbReference type="EMBL" id="JAMQGP010000003">
    <property type="protein sequence ID" value="MCM2679739.1"/>
    <property type="molecule type" value="Genomic_DNA"/>
</dbReference>
<dbReference type="SMART" id="SM00342">
    <property type="entry name" value="HTH_ARAC"/>
    <property type="match status" value="1"/>
</dbReference>
<gene>
    <name evidence="5" type="ORF">NAF29_08690</name>
</gene>
<keyword evidence="1" id="KW-0805">Transcription regulation</keyword>
<reference evidence="5 6" key="1">
    <citation type="journal article" date="2013" name="Antonie Van Leeuwenhoek">
        <title>Echinimonas agarilytica gen. nov., sp. nov., a new gammaproteobacterium isolated from the sea urchin Strongylocentrotus intermedius.</title>
        <authorList>
            <person name="Nedashkovskaya O.I."/>
            <person name="Stenkova A.M."/>
            <person name="Zhukova N.V."/>
            <person name="Van Trappen S."/>
            <person name="Lee J.S."/>
            <person name="Kim S.B."/>
        </authorList>
    </citation>
    <scope>NUCLEOTIDE SEQUENCE [LARGE SCALE GENOMIC DNA]</scope>
    <source>
        <strain evidence="5 6">KMM 6351</strain>
    </source>
</reference>
<sequence>MQKQSAPANESMLCTLHSYDANHQADNLVNWQQEYDQLSPGSFAGTIHEINFSHIHAFREDTNLGLRQQCRVEDGGLWLGFSANAKSCRINNERTVTDQLLCRPGSLDFELLTPDNFSIFGLVLHKSLFSEYANEANLQPICSITDELWLDTIDEQTLMTFRQYLTLLLTPAGSRWSQSTQEHILQDAVLELLSQVQPSSPIQVAPQQRQRIMARVHQYLTETRLKSPVTINELCQAVHVSRRTLQYTFNHCCDMSPKQYIQLIRLNQVRRALLNCEHDSIAEAAFDFGFFHLGQFSHDYKRLFGETPQQTRLREVIEV</sequence>
<evidence type="ECO:0000256" key="2">
    <source>
        <dbReference type="ARBA" id="ARBA00023125"/>
    </source>
</evidence>
<keyword evidence="6" id="KW-1185">Reference proteome</keyword>
<organism evidence="5 6">
    <name type="scientific">Echinimonas agarilytica</name>
    <dbReference type="NCBI Taxonomy" id="1215918"/>
    <lineage>
        <taxon>Bacteria</taxon>
        <taxon>Pseudomonadati</taxon>
        <taxon>Pseudomonadota</taxon>
        <taxon>Gammaproteobacteria</taxon>
        <taxon>Alteromonadales</taxon>
        <taxon>Echinimonadaceae</taxon>
        <taxon>Echinimonas</taxon>
    </lineage>
</organism>
<evidence type="ECO:0000313" key="5">
    <source>
        <dbReference type="EMBL" id="MCM2679739.1"/>
    </source>
</evidence>
<dbReference type="InterPro" id="IPR018060">
    <property type="entry name" value="HTH_AraC"/>
</dbReference>
<dbReference type="InterPro" id="IPR050204">
    <property type="entry name" value="AraC_XylS_family_regulators"/>
</dbReference>
<comment type="caution">
    <text evidence="5">The sequence shown here is derived from an EMBL/GenBank/DDBJ whole genome shotgun (WGS) entry which is preliminary data.</text>
</comment>
<evidence type="ECO:0000259" key="4">
    <source>
        <dbReference type="PROSITE" id="PS01124"/>
    </source>
</evidence>
<name>A0AA41W795_9GAMM</name>
<protein>
    <submittedName>
        <fullName evidence="5">Helix-turn-helix domain-containing protein</fullName>
    </submittedName>
</protein>
<evidence type="ECO:0000256" key="1">
    <source>
        <dbReference type="ARBA" id="ARBA00023015"/>
    </source>
</evidence>
<dbReference type="PROSITE" id="PS00041">
    <property type="entry name" value="HTH_ARAC_FAMILY_1"/>
    <property type="match status" value="1"/>
</dbReference>
<dbReference type="PANTHER" id="PTHR46796:SF12">
    <property type="entry name" value="HTH-TYPE DNA-BINDING TRANSCRIPTIONAL ACTIVATOR EUTR"/>
    <property type="match status" value="1"/>
</dbReference>
<dbReference type="GO" id="GO:0003700">
    <property type="term" value="F:DNA-binding transcription factor activity"/>
    <property type="evidence" value="ECO:0007669"/>
    <property type="project" value="InterPro"/>
</dbReference>
<proteinExistence type="predicted"/>
<accession>A0AA41W795</accession>
<dbReference type="Pfam" id="PF12833">
    <property type="entry name" value="HTH_18"/>
    <property type="match status" value="1"/>
</dbReference>
<dbReference type="SUPFAM" id="SSF46689">
    <property type="entry name" value="Homeodomain-like"/>
    <property type="match status" value="2"/>
</dbReference>
<feature type="domain" description="HTH araC/xylS-type" evidence="4">
    <location>
        <begin position="214"/>
        <end position="314"/>
    </location>
</feature>
<dbReference type="Proteomes" id="UP001165393">
    <property type="component" value="Unassembled WGS sequence"/>
</dbReference>
<dbReference type="GO" id="GO:0043565">
    <property type="term" value="F:sequence-specific DNA binding"/>
    <property type="evidence" value="ECO:0007669"/>
    <property type="project" value="InterPro"/>
</dbReference>
<evidence type="ECO:0000313" key="6">
    <source>
        <dbReference type="Proteomes" id="UP001165393"/>
    </source>
</evidence>
<dbReference type="AlphaFoldDB" id="A0AA41W795"/>
<keyword evidence="2" id="KW-0238">DNA-binding</keyword>